<dbReference type="Proteomes" id="UP000310158">
    <property type="component" value="Unassembled WGS sequence"/>
</dbReference>
<proteinExistence type="predicted"/>
<gene>
    <name evidence="2" type="ORF">EW146_g1827</name>
</gene>
<evidence type="ECO:0000313" key="2">
    <source>
        <dbReference type="EMBL" id="THH19306.1"/>
    </source>
</evidence>
<name>A0A4S4M2G3_9AGAM</name>
<reference evidence="2 3" key="1">
    <citation type="submission" date="2019-02" db="EMBL/GenBank/DDBJ databases">
        <title>Genome sequencing of the rare red list fungi Bondarzewia mesenterica.</title>
        <authorList>
            <person name="Buettner E."/>
            <person name="Kellner H."/>
        </authorList>
    </citation>
    <scope>NUCLEOTIDE SEQUENCE [LARGE SCALE GENOMIC DNA]</scope>
    <source>
        <strain evidence="2 3">DSM 108281</strain>
    </source>
</reference>
<dbReference type="OrthoDB" id="6593433at2759"/>
<dbReference type="AlphaFoldDB" id="A0A4S4M2G3"/>
<dbReference type="CDD" id="cd00267">
    <property type="entry name" value="ABC_ATPase"/>
    <property type="match status" value="1"/>
</dbReference>
<dbReference type="PANTHER" id="PTHR43119:SF1">
    <property type="entry name" value="ABC TRANSPORTER DOMAIN-CONTAINING PROTEIN"/>
    <property type="match status" value="1"/>
</dbReference>
<dbReference type="SUPFAM" id="SSF52540">
    <property type="entry name" value="P-loop containing nucleoside triphosphate hydrolases"/>
    <property type="match status" value="1"/>
</dbReference>
<sequence>MTTPLLTVKNVSCARPEGDHIFANVDFDVNEGDIVVLRARSGVGELAFSTTLVDLEAYLTWLGSNSGPPRLMPTLMLTDQHRAGAGVPAYRTHVQYVPQRPSLLPSTPREFLSTISTFQSRHGTSSVDLHRAIDIASSWGVEEEMWDRAWNTLSGGEAQRIALAIGFGLGSAILLLDEPTSALDATTSDKVERTLIEEVKSPESPLKAIVWITHSEEQATRVGTRFLHLLPTGVREEVLSTQV</sequence>
<dbReference type="PROSITE" id="PS50893">
    <property type="entry name" value="ABC_TRANSPORTER_2"/>
    <property type="match status" value="1"/>
</dbReference>
<evidence type="ECO:0000313" key="3">
    <source>
        <dbReference type="Proteomes" id="UP000310158"/>
    </source>
</evidence>
<dbReference type="EMBL" id="SGPL01000049">
    <property type="protein sequence ID" value="THH19306.1"/>
    <property type="molecule type" value="Genomic_DNA"/>
</dbReference>
<dbReference type="PROSITE" id="PS00211">
    <property type="entry name" value="ABC_TRANSPORTER_1"/>
    <property type="match status" value="1"/>
</dbReference>
<feature type="domain" description="ABC transporter" evidence="1">
    <location>
        <begin position="6"/>
        <end position="243"/>
    </location>
</feature>
<accession>A0A4S4M2G3</accession>
<keyword evidence="3" id="KW-1185">Reference proteome</keyword>
<dbReference type="InterPro" id="IPR003439">
    <property type="entry name" value="ABC_transporter-like_ATP-bd"/>
</dbReference>
<dbReference type="Pfam" id="PF00005">
    <property type="entry name" value="ABC_tran"/>
    <property type="match status" value="1"/>
</dbReference>
<dbReference type="Gene3D" id="3.40.50.300">
    <property type="entry name" value="P-loop containing nucleotide triphosphate hydrolases"/>
    <property type="match status" value="1"/>
</dbReference>
<organism evidence="2 3">
    <name type="scientific">Bondarzewia mesenterica</name>
    <dbReference type="NCBI Taxonomy" id="1095465"/>
    <lineage>
        <taxon>Eukaryota</taxon>
        <taxon>Fungi</taxon>
        <taxon>Dikarya</taxon>
        <taxon>Basidiomycota</taxon>
        <taxon>Agaricomycotina</taxon>
        <taxon>Agaricomycetes</taxon>
        <taxon>Russulales</taxon>
        <taxon>Bondarzewiaceae</taxon>
        <taxon>Bondarzewia</taxon>
    </lineage>
</organism>
<evidence type="ECO:0000259" key="1">
    <source>
        <dbReference type="PROSITE" id="PS50893"/>
    </source>
</evidence>
<dbReference type="InterPro" id="IPR017871">
    <property type="entry name" value="ABC_transporter-like_CS"/>
</dbReference>
<comment type="caution">
    <text evidence="2">The sequence shown here is derived from an EMBL/GenBank/DDBJ whole genome shotgun (WGS) entry which is preliminary data.</text>
</comment>
<dbReference type="InterPro" id="IPR027417">
    <property type="entry name" value="P-loop_NTPase"/>
</dbReference>
<dbReference type="PANTHER" id="PTHR43119">
    <property type="entry name" value="ABC TRANSPORT PROTEIN ATP-BINDING COMPONENT-RELATED"/>
    <property type="match status" value="1"/>
</dbReference>
<dbReference type="GO" id="GO:0005524">
    <property type="term" value="F:ATP binding"/>
    <property type="evidence" value="ECO:0007669"/>
    <property type="project" value="InterPro"/>
</dbReference>
<dbReference type="GO" id="GO:0016887">
    <property type="term" value="F:ATP hydrolysis activity"/>
    <property type="evidence" value="ECO:0007669"/>
    <property type="project" value="InterPro"/>
</dbReference>
<protein>
    <recommendedName>
        <fullName evidence="1">ABC transporter domain-containing protein</fullName>
    </recommendedName>
</protein>